<dbReference type="InterPro" id="IPR000086">
    <property type="entry name" value="NUDIX_hydrolase_dom"/>
</dbReference>
<proteinExistence type="predicted"/>
<dbReference type="Proteomes" id="UP001530293">
    <property type="component" value="Unassembled WGS sequence"/>
</dbReference>
<accession>A0ABD3MH51</accession>
<reference evidence="2 3" key="1">
    <citation type="submission" date="2024-10" db="EMBL/GenBank/DDBJ databases">
        <title>Updated reference genomes for cyclostephanoid diatoms.</title>
        <authorList>
            <person name="Roberts W.R."/>
            <person name="Alverson A.J."/>
        </authorList>
    </citation>
    <scope>NUCLEOTIDE SEQUENCE [LARGE SCALE GENOMIC DNA]</scope>
    <source>
        <strain evidence="2 3">AJA232-27</strain>
    </source>
</reference>
<dbReference type="Pfam" id="PF00293">
    <property type="entry name" value="NUDIX"/>
    <property type="match status" value="1"/>
</dbReference>
<dbReference type="CDD" id="cd03676">
    <property type="entry name" value="NUDIX_Tnr3_like"/>
    <property type="match status" value="1"/>
</dbReference>
<dbReference type="PROSITE" id="PS51462">
    <property type="entry name" value="NUDIX"/>
    <property type="match status" value="1"/>
</dbReference>
<dbReference type="Gene3D" id="3.90.79.10">
    <property type="entry name" value="Nucleoside Triphosphate Pyrophosphohydrolase"/>
    <property type="match status" value="1"/>
</dbReference>
<feature type="domain" description="Nudix hydrolase" evidence="1">
    <location>
        <begin position="199"/>
        <end position="361"/>
    </location>
</feature>
<dbReference type="EMBL" id="JALLBG020000130">
    <property type="protein sequence ID" value="KAL3762912.1"/>
    <property type="molecule type" value="Genomic_DNA"/>
</dbReference>
<organism evidence="2 3">
    <name type="scientific">Discostella pseudostelligera</name>
    <dbReference type="NCBI Taxonomy" id="259834"/>
    <lineage>
        <taxon>Eukaryota</taxon>
        <taxon>Sar</taxon>
        <taxon>Stramenopiles</taxon>
        <taxon>Ochrophyta</taxon>
        <taxon>Bacillariophyta</taxon>
        <taxon>Coscinodiscophyceae</taxon>
        <taxon>Thalassiosirophycidae</taxon>
        <taxon>Stephanodiscales</taxon>
        <taxon>Stephanodiscaceae</taxon>
        <taxon>Discostella</taxon>
    </lineage>
</organism>
<comment type="caution">
    <text evidence="2">The sequence shown here is derived from an EMBL/GenBank/DDBJ whole genome shotgun (WGS) entry which is preliminary data.</text>
</comment>
<keyword evidence="3" id="KW-1185">Reference proteome</keyword>
<dbReference type="SUPFAM" id="SSF55811">
    <property type="entry name" value="Nudix"/>
    <property type="match status" value="1"/>
</dbReference>
<protein>
    <recommendedName>
        <fullName evidence="1">Nudix hydrolase domain-containing protein</fullName>
    </recommendedName>
</protein>
<evidence type="ECO:0000313" key="3">
    <source>
        <dbReference type="Proteomes" id="UP001530293"/>
    </source>
</evidence>
<name>A0ABD3MH51_9STRA</name>
<dbReference type="InterPro" id="IPR015797">
    <property type="entry name" value="NUDIX_hydrolase-like_dom_sf"/>
</dbReference>
<evidence type="ECO:0000313" key="2">
    <source>
        <dbReference type="EMBL" id="KAL3762912.1"/>
    </source>
</evidence>
<sequence length="387" mass="43341">MSVSRSGESLSFTTASSSSHSTTLLDRIRALDKSSELASQYTPLIIFRPSLSGISNDNDSSSYVVVGHAHTTLIESTLLHCTNDEGQPIFVMNRLKNRLGVMTDVLQLYMDVQMQKKDGCSYNPAENFHKCTAAFDHVTDHLLSSGITTRKHSDIYPIYPFTEMSNIDKQGDDSQPNEKTVLAHVNRSTAPYLGIDSVGVHLNCYVCHDNGESSSEASIKGVWLAKRAPTKLHFPNVWDTTVAGGQPANLSLFDNIIKEAHEEAGVPEEWIRKPSHASGTFFSDHTHDPLTITTAKDDGTCMKRSIYYSFDLKVPHSWTPTPVDGEVSEFRLYSMQELEEELRFGESVRPSMRAVLLDFMIRHNALRGADNVNDLRDAMRRERLILW</sequence>
<gene>
    <name evidence="2" type="ORF">ACHAWU_001059</name>
</gene>
<evidence type="ECO:0000259" key="1">
    <source>
        <dbReference type="PROSITE" id="PS51462"/>
    </source>
</evidence>
<dbReference type="AlphaFoldDB" id="A0ABD3MH51"/>